<keyword evidence="4" id="KW-1185">Reference proteome</keyword>
<organism evidence="3 4">
    <name type="scientific">Kibdelosporangium banguiense</name>
    <dbReference type="NCBI Taxonomy" id="1365924"/>
    <lineage>
        <taxon>Bacteria</taxon>
        <taxon>Bacillati</taxon>
        <taxon>Actinomycetota</taxon>
        <taxon>Actinomycetes</taxon>
        <taxon>Pseudonocardiales</taxon>
        <taxon>Pseudonocardiaceae</taxon>
        <taxon>Kibdelosporangium</taxon>
    </lineage>
</organism>
<gene>
    <name evidence="3" type="ORF">JOF56_009315</name>
</gene>
<keyword evidence="1" id="KW-0521">NADP</keyword>
<proteinExistence type="predicted"/>
<dbReference type="Pfam" id="PF13602">
    <property type="entry name" value="ADH_zinc_N_2"/>
    <property type="match status" value="1"/>
</dbReference>
<dbReference type="EMBL" id="JAGINW010000001">
    <property type="protein sequence ID" value="MBP2328930.1"/>
    <property type="molecule type" value="Genomic_DNA"/>
</dbReference>
<accession>A0ABS4TWZ5</accession>
<dbReference type="PANTHER" id="PTHR44154:SF1">
    <property type="entry name" value="QUINONE OXIDOREDUCTASE"/>
    <property type="match status" value="1"/>
</dbReference>
<name>A0ABS4TWZ5_9PSEU</name>
<evidence type="ECO:0000256" key="1">
    <source>
        <dbReference type="ARBA" id="ARBA00022857"/>
    </source>
</evidence>
<reference evidence="3 4" key="1">
    <citation type="submission" date="2021-03" db="EMBL/GenBank/DDBJ databases">
        <title>Sequencing the genomes of 1000 actinobacteria strains.</title>
        <authorList>
            <person name="Klenk H.-P."/>
        </authorList>
    </citation>
    <scope>NUCLEOTIDE SEQUENCE [LARGE SCALE GENOMIC DNA]</scope>
    <source>
        <strain evidence="3 4">DSM 46670</strain>
    </source>
</reference>
<evidence type="ECO:0000313" key="4">
    <source>
        <dbReference type="Proteomes" id="UP001519332"/>
    </source>
</evidence>
<dbReference type="InterPro" id="IPR051603">
    <property type="entry name" value="Zinc-ADH_QOR/CCCR"/>
</dbReference>
<sequence>MTGVAVGDQVFGLSPVTGTMAEYAVLSSWSPKPDAWTVEQAAAAGVVAETAIRVLDQLGVGADSTLLIDGAAGGVGDAVVQIAVGRGATVIGTASEANHEYLRSLGVIPTTYGPGLADRVRALAPAGVDAVFDVAGANLPDLVKIAPSADAVVSIADTTAPEHGARFSMSGTPDEITPTLVKAAALGAAGTYVPHVAATYRLDQVAEVHARIEAGHARGKIVIKI</sequence>
<comment type="caution">
    <text evidence="3">The sequence shown here is derived from an EMBL/GenBank/DDBJ whole genome shotgun (WGS) entry which is preliminary data.</text>
</comment>
<evidence type="ECO:0000259" key="2">
    <source>
        <dbReference type="SMART" id="SM00829"/>
    </source>
</evidence>
<dbReference type="RefSeq" id="WP_209645823.1">
    <property type="nucleotide sequence ID" value="NZ_JAGINW010000001.1"/>
</dbReference>
<dbReference type="InterPro" id="IPR020843">
    <property type="entry name" value="ER"/>
</dbReference>
<dbReference type="Gene3D" id="3.40.50.720">
    <property type="entry name" value="NAD(P)-binding Rossmann-like Domain"/>
    <property type="match status" value="1"/>
</dbReference>
<dbReference type="InterPro" id="IPR036291">
    <property type="entry name" value="NAD(P)-bd_dom_sf"/>
</dbReference>
<protein>
    <submittedName>
        <fullName evidence="3">NADPH:quinone reductase-like Zn-dependent oxidoreductase</fullName>
    </submittedName>
</protein>
<evidence type="ECO:0000313" key="3">
    <source>
        <dbReference type="EMBL" id="MBP2328930.1"/>
    </source>
</evidence>
<dbReference type="Proteomes" id="UP001519332">
    <property type="component" value="Unassembled WGS sequence"/>
</dbReference>
<dbReference type="SUPFAM" id="SSF51735">
    <property type="entry name" value="NAD(P)-binding Rossmann-fold domains"/>
    <property type="match status" value="1"/>
</dbReference>
<dbReference type="PANTHER" id="PTHR44154">
    <property type="entry name" value="QUINONE OXIDOREDUCTASE"/>
    <property type="match status" value="1"/>
</dbReference>
<feature type="domain" description="Enoyl reductase (ER)" evidence="2">
    <location>
        <begin position="1"/>
        <end position="223"/>
    </location>
</feature>
<dbReference type="SMART" id="SM00829">
    <property type="entry name" value="PKS_ER"/>
    <property type="match status" value="1"/>
</dbReference>
<dbReference type="Gene3D" id="3.90.180.10">
    <property type="entry name" value="Medium-chain alcohol dehydrogenases, catalytic domain"/>
    <property type="match status" value="1"/>
</dbReference>